<gene>
    <name evidence="2" type="primary">rfbG</name>
    <name evidence="2" type="ordered locus">TREAZ_3055</name>
</gene>
<sequence>MLLGRFGVNRLSFYKGKKVFITGHTGFKGAWLCRILLQTGAEVTGYALEPPTEPSLFVQAKIASNIRSIISDIRNRNTLIKAVQDAKPDIVFHLAAQPLVRLSYREPAATYETNVMGTVNILEALRLTPGIRSLVNITTDKVYENKEWFWGYRENENLCGYDPYSNSKSCSELVTHSYRNAFFHYEDAPAVSTARSGNVIGGGDYAEDRIIPDCIRAVQAGKEIVLRNPYSIRPYQHVLECLSGYLLLAEQQYQDKSLEGSYNFGPDDVSCVTTGELAALFCDVWGQGASWVEQHDNGPHEANFLKLDCSKAKTVLGWRQSWDIKTAIEKVVVFAWADTDSARLACVNGQIQNYFGEE</sequence>
<proteinExistence type="predicted"/>
<dbReference type="Gene3D" id="3.90.25.10">
    <property type="entry name" value="UDP-galactose 4-epimerase, domain 1"/>
    <property type="match status" value="1"/>
</dbReference>
<dbReference type="GO" id="GO:0047733">
    <property type="term" value="F:CDP-glucose 4,6-dehydratase activity"/>
    <property type="evidence" value="ECO:0007669"/>
    <property type="project" value="UniProtKB-EC"/>
</dbReference>
<dbReference type="SUPFAM" id="SSF51735">
    <property type="entry name" value="NAD(P)-binding Rossmann-fold domains"/>
    <property type="match status" value="1"/>
</dbReference>
<evidence type="ECO:0000313" key="2">
    <source>
        <dbReference type="EMBL" id="AEF82525.1"/>
    </source>
</evidence>
<dbReference type="STRING" id="545695.TREAZ_3055"/>
<evidence type="ECO:0000313" key="3">
    <source>
        <dbReference type="Proteomes" id="UP000009222"/>
    </source>
</evidence>
<dbReference type="HOGENOM" id="CLU_007383_1_7_12"/>
<accession>F5YB16</accession>
<organism evidence="2 3">
    <name type="scientific">Leadbettera azotonutricia (strain ATCC BAA-888 / DSM 13862 / ZAS-9)</name>
    <name type="common">Treponema azotonutricium</name>
    <dbReference type="NCBI Taxonomy" id="545695"/>
    <lineage>
        <taxon>Bacteria</taxon>
        <taxon>Pseudomonadati</taxon>
        <taxon>Spirochaetota</taxon>
        <taxon>Spirochaetia</taxon>
        <taxon>Spirochaetales</taxon>
        <taxon>Breznakiellaceae</taxon>
        <taxon>Leadbettera</taxon>
    </lineage>
</organism>
<dbReference type="FunCoup" id="F5YB16">
    <property type="interactions" value="13"/>
</dbReference>
<dbReference type="EMBL" id="CP001841">
    <property type="protein sequence ID" value="AEF82525.1"/>
    <property type="molecule type" value="Genomic_DNA"/>
</dbReference>
<dbReference type="RefSeq" id="WP_015712497.1">
    <property type="nucleotide sequence ID" value="NC_015577.1"/>
</dbReference>
<dbReference type="OrthoDB" id="9779041at2"/>
<dbReference type="Gene3D" id="3.40.50.720">
    <property type="entry name" value="NAD(P)-binding Rossmann-like Domain"/>
    <property type="match status" value="1"/>
</dbReference>
<dbReference type="InParanoid" id="F5YB16"/>
<dbReference type="CDD" id="cd05252">
    <property type="entry name" value="CDP_GD_SDR_e"/>
    <property type="match status" value="1"/>
</dbReference>
<dbReference type="Proteomes" id="UP000009222">
    <property type="component" value="Chromosome"/>
</dbReference>
<protein>
    <submittedName>
        <fullName evidence="2">CDP-glucose 4,6-dehydratase</fullName>
        <ecNumber evidence="2">4.2.1.45</ecNumber>
    </submittedName>
</protein>
<reference evidence="2 3" key="2">
    <citation type="journal article" date="2011" name="ISME J.">
        <title>RNA-seq reveals cooperative metabolic interactions between two termite-gut spirochete species in co-culture.</title>
        <authorList>
            <person name="Rosenthal A.Z."/>
            <person name="Matson E.G."/>
            <person name="Eldar A."/>
            <person name="Leadbetter J.R."/>
        </authorList>
    </citation>
    <scope>NUCLEOTIDE SEQUENCE [LARGE SCALE GENOMIC DNA]</scope>
    <source>
        <strain evidence="3">ATCC BAA-888 / DSM 13862 / ZAS-9</strain>
    </source>
</reference>
<keyword evidence="3" id="KW-1185">Reference proteome</keyword>
<dbReference type="Pfam" id="PF16363">
    <property type="entry name" value="GDP_Man_Dehyd"/>
    <property type="match status" value="1"/>
</dbReference>
<evidence type="ECO:0000259" key="1">
    <source>
        <dbReference type="Pfam" id="PF16363"/>
    </source>
</evidence>
<dbReference type="eggNOG" id="COG0451">
    <property type="taxonomic scope" value="Bacteria"/>
</dbReference>
<dbReference type="AlphaFoldDB" id="F5YB16"/>
<dbReference type="PANTHER" id="PTHR43000">
    <property type="entry name" value="DTDP-D-GLUCOSE 4,6-DEHYDRATASE-RELATED"/>
    <property type="match status" value="1"/>
</dbReference>
<keyword evidence="2" id="KW-0456">Lyase</keyword>
<dbReference type="KEGG" id="taz:TREAZ_3055"/>
<dbReference type="NCBIfam" id="TIGR02622">
    <property type="entry name" value="CDP_4_6_dhtase"/>
    <property type="match status" value="1"/>
</dbReference>
<dbReference type="InterPro" id="IPR013445">
    <property type="entry name" value="CDP_4_6_deHydtase"/>
</dbReference>
<feature type="domain" description="NAD(P)-binding" evidence="1">
    <location>
        <begin position="20"/>
        <end position="330"/>
    </location>
</feature>
<dbReference type="InterPro" id="IPR036291">
    <property type="entry name" value="NAD(P)-bd_dom_sf"/>
</dbReference>
<reference evidence="3" key="1">
    <citation type="submission" date="2009-12" db="EMBL/GenBank/DDBJ databases">
        <title>Complete sequence of Treponema azotonutricium strain ZAS-9.</title>
        <authorList>
            <person name="Tetu S.G."/>
            <person name="Matson E."/>
            <person name="Ren Q."/>
            <person name="Seshadri R."/>
            <person name="Elbourne L."/>
            <person name="Hassan K.A."/>
            <person name="Durkin A."/>
            <person name="Radune D."/>
            <person name="Mohamoud Y."/>
            <person name="Shay R."/>
            <person name="Jin S."/>
            <person name="Zhang X."/>
            <person name="Lucey K."/>
            <person name="Ballor N.R."/>
            <person name="Ottesen E."/>
            <person name="Rosenthal R."/>
            <person name="Allen A."/>
            <person name="Leadbetter J.R."/>
            <person name="Paulsen I.T."/>
        </authorList>
    </citation>
    <scope>NUCLEOTIDE SEQUENCE [LARGE SCALE GENOMIC DNA]</scope>
    <source>
        <strain evidence="3">ATCC BAA-888 / DSM 13862 / ZAS-9</strain>
    </source>
</reference>
<dbReference type="EC" id="4.2.1.45" evidence="2"/>
<name>F5YB16_LEAAZ</name>
<dbReference type="InterPro" id="IPR016040">
    <property type="entry name" value="NAD(P)-bd_dom"/>
</dbReference>